<sequence>MDKKKEKKEKTEDVAIQKTEKIAGEIKKEEKKEEK</sequence>
<comment type="caution">
    <text evidence="1">The sequence shown here is derived from an EMBL/GenBank/DDBJ whole genome shotgun (WGS) entry which is preliminary data.</text>
</comment>
<gene>
    <name evidence="1" type="ORF">S12H4_43334</name>
</gene>
<evidence type="ECO:0000313" key="1">
    <source>
        <dbReference type="EMBL" id="GAJ07104.1"/>
    </source>
</evidence>
<dbReference type="AlphaFoldDB" id="X1TPD1"/>
<reference evidence="1" key="1">
    <citation type="journal article" date="2014" name="Front. Microbiol.">
        <title>High frequency of phylogenetically diverse reductive dehalogenase-homologous genes in deep subseafloor sedimentary metagenomes.</title>
        <authorList>
            <person name="Kawai M."/>
            <person name="Futagami T."/>
            <person name="Toyoda A."/>
            <person name="Takaki Y."/>
            <person name="Nishi S."/>
            <person name="Hori S."/>
            <person name="Arai W."/>
            <person name="Tsubouchi T."/>
            <person name="Morono Y."/>
            <person name="Uchiyama I."/>
            <person name="Ito T."/>
            <person name="Fujiyama A."/>
            <person name="Inagaki F."/>
            <person name="Takami H."/>
        </authorList>
    </citation>
    <scope>NUCLEOTIDE SEQUENCE</scope>
    <source>
        <strain evidence="1">Expedition CK06-06</strain>
    </source>
</reference>
<dbReference type="EMBL" id="BARW01026588">
    <property type="protein sequence ID" value="GAJ07104.1"/>
    <property type="molecule type" value="Genomic_DNA"/>
</dbReference>
<name>X1TPD1_9ZZZZ</name>
<feature type="non-terminal residue" evidence="1">
    <location>
        <position position="35"/>
    </location>
</feature>
<proteinExistence type="predicted"/>
<organism evidence="1">
    <name type="scientific">marine sediment metagenome</name>
    <dbReference type="NCBI Taxonomy" id="412755"/>
    <lineage>
        <taxon>unclassified sequences</taxon>
        <taxon>metagenomes</taxon>
        <taxon>ecological metagenomes</taxon>
    </lineage>
</organism>
<accession>X1TPD1</accession>
<protein>
    <submittedName>
        <fullName evidence="1">Uncharacterized protein</fullName>
    </submittedName>
</protein>